<feature type="chain" id="PRO_5026206447" evidence="1">
    <location>
        <begin position="24"/>
        <end position="162"/>
    </location>
</feature>
<sequence length="162" mass="17382">MHRVAYPFLSALGILLASCSSQASPPVQAVETTGVHPVSGLKVIPLTIAQNGKTHNFRVELAQSSEEQSRGLMFRTELGPDEGMIFPTQGPPQFRRFWMHNTVISLDLLFIGPDHLVSNIAADAVPYSDAPIPSSGLAIAVLEIPGGRAKELGIMPGARVTW</sequence>
<reference evidence="2 3" key="1">
    <citation type="submission" date="2019-12" db="EMBL/GenBank/DDBJ databases">
        <title>Genomic-based taxomic classification of the family Erythrobacteraceae.</title>
        <authorList>
            <person name="Xu L."/>
        </authorList>
    </citation>
    <scope>NUCLEOTIDE SEQUENCE [LARGE SCALE GENOMIC DNA]</scope>
    <source>
        <strain evidence="2 3">MCCC 1K01500</strain>
    </source>
</reference>
<dbReference type="RefSeq" id="WP_159792928.1">
    <property type="nucleotide sequence ID" value="NZ_WTYM01000031.1"/>
</dbReference>
<dbReference type="PANTHER" id="PTHR37953:SF1">
    <property type="entry name" value="UPF0127 PROTEIN MJ1496"/>
    <property type="match status" value="1"/>
</dbReference>
<dbReference type="InterPro" id="IPR003795">
    <property type="entry name" value="DUF192"/>
</dbReference>
<protein>
    <submittedName>
        <fullName evidence="2">DUF192 domain-containing protein</fullName>
    </submittedName>
</protein>
<dbReference type="PROSITE" id="PS51257">
    <property type="entry name" value="PROKAR_LIPOPROTEIN"/>
    <property type="match status" value="1"/>
</dbReference>
<organism evidence="2 3">
    <name type="scientific">Croceibacterium salegens</name>
    <dbReference type="NCBI Taxonomy" id="1737568"/>
    <lineage>
        <taxon>Bacteria</taxon>
        <taxon>Pseudomonadati</taxon>
        <taxon>Pseudomonadota</taxon>
        <taxon>Alphaproteobacteria</taxon>
        <taxon>Sphingomonadales</taxon>
        <taxon>Erythrobacteraceae</taxon>
        <taxon>Croceibacterium</taxon>
    </lineage>
</organism>
<evidence type="ECO:0000256" key="1">
    <source>
        <dbReference type="SAM" id="SignalP"/>
    </source>
</evidence>
<dbReference type="InterPro" id="IPR038695">
    <property type="entry name" value="Saro_0823-like_sf"/>
</dbReference>
<dbReference type="Proteomes" id="UP000433652">
    <property type="component" value="Unassembled WGS sequence"/>
</dbReference>
<dbReference type="Gene3D" id="2.60.120.1140">
    <property type="entry name" value="Protein of unknown function DUF192"/>
    <property type="match status" value="1"/>
</dbReference>
<feature type="signal peptide" evidence="1">
    <location>
        <begin position="1"/>
        <end position="23"/>
    </location>
</feature>
<keyword evidence="3" id="KW-1185">Reference proteome</keyword>
<keyword evidence="1" id="KW-0732">Signal</keyword>
<gene>
    <name evidence="2" type="ORF">GRI89_05215</name>
</gene>
<dbReference type="Pfam" id="PF02643">
    <property type="entry name" value="DUF192"/>
    <property type="match status" value="1"/>
</dbReference>
<evidence type="ECO:0000313" key="2">
    <source>
        <dbReference type="EMBL" id="MXO58937.1"/>
    </source>
</evidence>
<comment type="caution">
    <text evidence="2">The sequence shown here is derived from an EMBL/GenBank/DDBJ whole genome shotgun (WGS) entry which is preliminary data.</text>
</comment>
<dbReference type="OrthoDB" id="9808290at2"/>
<dbReference type="AlphaFoldDB" id="A0A6I4SV28"/>
<dbReference type="EMBL" id="WTYM01000031">
    <property type="protein sequence ID" value="MXO58937.1"/>
    <property type="molecule type" value="Genomic_DNA"/>
</dbReference>
<name>A0A6I4SV28_9SPHN</name>
<proteinExistence type="predicted"/>
<dbReference type="PANTHER" id="PTHR37953">
    <property type="entry name" value="UPF0127 PROTEIN MJ1496"/>
    <property type="match status" value="1"/>
</dbReference>
<evidence type="ECO:0000313" key="3">
    <source>
        <dbReference type="Proteomes" id="UP000433652"/>
    </source>
</evidence>
<accession>A0A6I4SV28</accession>